<feature type="compositionally biased region" description="Polar residues" evidence="1">
    <location>
        <begin position="26"/>
        <end position="54"/>
    </location>
</feature>
<protein>
    <submittedName>
        <fullName evidence="2">Uncharacterized protein</fullName>
    </submittedName>
</protein>
<feature type="compositionally biased region" description="Polar residues" evidence="1">
    <location>
        <begin position="253"/>
        <end position="265"/>
    </location>
</feature>
<reference evidence="2 3" key="1">
    <citation type="submission" date="2016-05" db="EMBL/GenBank/DDBJ databases">
        <title>Genome sequencing reveals origins of a unique bacterial endosymbiosis in the earliest lineages of terrestrial Fungi.</title>
        <authorList>
            <consortium name="DOE Joint Genome Institute"/>
            <person name="Uehling J."/>
            <person name="Gryganskyi A."/>
            <person name="Hameed K."/>
            <person name="Tschaplinski T."/>
            <person name="Misztal P."/>
            <person name="Wu S."/>
            <person name="Desiro A."/>
            <person name="Vande Pol N."/>
            <person name="Du Z.-Y."/>
            <person name="Zienkiewicz A."/>
            <person name="Zienkiewicz K."/>
            <person name="Morin E."/>
            <person name="Tisserant E."/>
            <person name="Splivallo R."/>
            <person name="Hainaut M."/>
            <person name="Henrissat B."/>
            <person name="Ohm R."/>
            <person name="Kuo A."/>
            <person name="Yan J."/>
            <person name="Lipzen A."/>
            <person name="Nolan M."/>
            <person name="Labutti K."/>
            <person name="Barry K."/>
            <person name="Goldstein A."/>
            <person name="Labbe J."/>
            <person name="Schadt C."/>
            <person name="Tuskan G."/>
            <person name="Grigoriev I."/>
            <person name="Martin F."/>
            <person name="Vilgalys R."/>
            <person name="Bonito G."/>
        </authorList>
    </citation>
    <scope>NUCLEOTIDE SEQUENCE [LARGE SCALE GENOMIC DNA]</scope>
    <source>
        <strain evidence="2 3">AG-77</strain>
    </source>
</reference>
<gene>
    <name evidence="2" type="ORF">K457DRAFT_132752</name>
</gene>
<proteinExistence type="predicted"/>
<feature type="compositionally biased region" description="Basic and acidic residues" evidence="1">
    <location>
        <begin position="348"/>
        <end position="358"/>
    </location>
</feature>
<evidence type="ECO:0000256" key="1">
    <source>
        <dbReference type="SAM" id="MobiDB-lite"/>
    </source>
</evidence>
<name>A0A197KDB9_9FUNG</name>
<evidence type="ECO:0000313" key="2">
    <source>
        <dbReference type="EMBL" id="OAQ35505.1"/>
    </source>
</evidence>
<feature type="region of interest" description="Disordered" evidence="1">
    <location>
        <begin position="1"/>
        <end position="186"/>
    </location>
</feature>
<sequence>MVTTRSRGNKQATGLDTAAANAPTAMDQQQPNSTNATTSPLKRKSGTTASTDASPVSKIAKTDLDPELDMNTEPVMPPVPAPTPVAASNSTAAKEHRNQLPRQQQLPASASMSQPSLDDIIAAATAGSSDPIVSAVPPSADGTATAPSSNDNRALPAVATAPEPTPAVEASLEAMKEPEPESAPLPEMSTVLTEPLTQQQPPAPTAPALSTIAAPAPVSASTTTAVASGLGVPPPAPVLASNEDPTVHGGTIPPSTHNNINGRSNSIVHPDAFAINPHVNAVDPAHLTPMPSAPPLPTSAASGTLADQNSNKAKGEAAIASNIGINTAGGGGGMAPTAPVVAPSGSGVEHKTADHHQQQSESGAKPTVVPAQPLSSVI</sequence>
<dbReference type="EMBL" id="KV442014">
    <property type="protein sequence ID" value="OAQ35505.1"/>
    <property type="molecule type" value="Genomic_DNA"/>
</dbReference>
<accession>A0A197KDB9</accession>
<feature type="compositionally biased region" description="Polar residues" evidence="1">
    <location>
        <begin position="1"/>
        <end position="14"/>
    </location>
</feature>
<organism evidence="2 3">
    <name type="scientific">Linnemannia elongata AG-77</name>
    <dbReference type="NCBI Taxonomy" id="1314771"/>
    <lineage>
        <taxon>Eukaryota</taxon>
        <taxon>Fungi</taxon>
        <taxon>Fungi incertae sedis</taxon>
        <taxon>Mucoromycota</taxon>
        <taxon>Mortierellomycotina</taxon>
        <taxon>Mortierellomycetes</taxon>
        <taxon>Mortierellales</taxon>
        <taxon>Mortierellaceae</taxon>
        <taxon>Linnemannia</taxon>
    </lineage>
</organism>
<feature type="region of interest" description="Disordered" evidence="1">
    <location>
        <begin position="236"/>
        <end position="265"/>
    </location>
</feature>
<feature type="region of interest" description="Disordered" evidence="1">
    <location>
        <begin position="284"/>
        <end position="313"/>
    </location>
</feature>
<dbReference type="Proteomes" id="UP000078512">
    <property type="component" value="Unassembled WGS sequence"/>
</dbReference>
<evidence type="ECO:0000313" key="3">
    <source>
        <dbReference type="Proteomes" id="UP000078512"/>
    </source>
</evidence>
<dbReference type="OrthoDB" id="2439712at2759"/>
<dbReference type="AlphaFoldDB" id="A0A197KDB9"/>
<feature type="region of interest" description="Disordered" evidence="1">
    <location>
        <begin position="334"/>
        <end position="378"/>
    </location>
</feature>
<feature type="compositionally biased region" description="Polar residues" evidence="1">
    <location>
        <begin position="100"/>
        <end position="116"/>
    </location>
</feature>
<feature type="compositionally biased region" description="Low complexity" evidence="1">
    <location>
        <begin position="156"/>
        <end position="170"/>
    </location>
</feature>
<keyword evidence="3" id="KW-1185">Reference proteome</keyword>